<evidence type="ECO:0000259" key="16">
    <source>
        <dbReference type="SMART" id="SM00382"/>
    </source>
</evidence>
<keyword evidence="14" id="KW-0175">Coiled coil</keyword>
<accession>A0ABV7T3C0</accession>
<dbReference type="CDD" id="cd05387">
    <property type="entry name" value="BY-kinase"/>
    <property type="match status" value="1"/>
</dbReference>
<evidence type="ECO:0000256" key="4">
    <source>
        <dbReference type="ARBA" id="ARBA00022519"/>
    </source>
</evidence>
<feature type="coiled-coil region" evidence="14">
    <location>
        <begin position="273"/>
        <end position="314"/>
    </location>
</feature>
<evidence type="ECO:0000256" key="9">
    <source>
        <dbReference type="ARBA" id="ARBA00022840"/>
    </source>
</evidence>
<comment type="caution">
    <text evidence="17">The sequence shown here is derived from an EMBL/GenBank/DDBJ whole genome shotgun (WGS) entry which is preliminary data.</text>
</comment>
<proteinExistence type="inferred from homology"/>
<keyword evidence="7" id="KW-0547">Nucleotide-binding</keyword>
<keyword evidence="9" id="KW-0067">ATP-binding</keyword>
<evidence type="ECO:0000256" key="10">
    <source>
        <dbReference type="ARBA" id="ARBA00022989"/>
    </source>
</evidence>
<evidence type="ECO:0000256" key="12">
    <source>
        <dbReference type="ARBA" id="ARBA00023137"/>
    </source>
</evidence>
<comment type="subcellular location">
    <subcellularLocation>
        <location evidence="1">Cell inner membrane</location>
        <topology evidence="1">Multi-pass membrane protein</topology>
    </subcellularLocation>
</comment>
<dbReference type="InterPro" id="IPR003593">
    <property type="entry name" value="AAA+_ATPase"/>
</dbReference>
<evidence type="ECO:0000256" key="13">
    <source>
        <dbReference type="ARBA" id="ARBA00053015"/>
    </source>
</evidence>
<dbReference type="InterPro" id="IPR027417">
    <property type="entry name" value="P-loop_NTPase"/>
</dbReference>
<evidence type="ECO:0000256" key="14">
    <source>
        <dbReference type="SAM" id="Coils"/>
    </source>
</evidence>
<protein>
    <submittedName>
        <fullName evidence="17">Polysaccharide biosynthesis tyrosine autokinase</fullName>
        <ecNumber evidence="17">2.7.10.2</ecNumber>
    </submittedName>
</protein>
<comment type="similarity">
    <text evidence="2">Belongs to the etk/wzc family.</text>
</comment>
<dbReference type="PANTHER" id="PTHR32309:SF32">
    <property type="entry name" value="TYROSINE-PROTEIN KINASE ETK-RELATED"/>
    <property type="match status" value="1"/>
</dbReference>
<evidence type="ECO:0000256" key="5">
    <source>
        <dbReference type="ARBA" id="ARBA00022679"/>
    </source>
</evidence>
<dbReference type="Pfam" id="PF13614">
    <property type="entry name" value="AAA_31"/>
    <property type="match status" value="1"/>
</dbReference>
<keyword evidence="11 15" id="KW-0472">Membrane</keyword>
<evidence type="ECO:0000256" key="2">
    <source>
        <dbReference type="ARBA" id="ARBA00008883"/>
    </source>
</evidence>
<dbReference type="Pfam" id="PF23607">
    <property type="entry name" value="WZC_N"/>
    <property type="match status" value="1"/>
</dbReference>
<evidence type="ECO:0000313" key="18">
    <source>
        <dbReference type="Proteomes" id="UP001595630"/>
    </source>
</evidence>
<dbReference type="InterPro" id="IPR050445">
    <property type="entry name" value="Bact_polysacc_biosynth/exp"/>
</dbReference>
<evidence type="ECO:0000256" key="15">
    <source>
        <dbReference type="SAM" id="Phobius"/>
    </source>
</evidence>
<organism evidence="17 18">
    <name type="scientific">Stutzerimonas tarimensis</name>
    <dbReference type="NCBI Taxonomy" id="1507735"/>
    <lineage>
        <taxon>Bacteria</taxon>
        <taxon>Pseudomonadati</taxon>
        <taxon>Pseudomonadota</taxon>
        <taxon>Gammaproteobacteria</taxon>
        <taxon>Pseudomonadales</taxon>
        <taxon>Pseudomonadaceae</taxon>
        <taxon>Stutzerimonas</taxon>
    </lineage>
</organism>
<comment type="catalytic activity">
    <reaction evidence="13">
        <text>L-tyrosyl-[protein] + ATP = O-phospho-L-tyrosyl-[protein] + ADP + H(+)</text>
        <dbReference type="Rhea" id="RHEA:10596"/>
        <dbReference type="Rhea" id="RHEA-COMP:10136"/>
        <dbReference type="Rhea" id="RHEA-COMP:20101"/>
        <dbReference type="ChEBI" id="CHEBI:15378"/>
        <dbReference type="ChEBI" id="CHEBI:30616"/>
        <dbReference type="ChEBI" id="CHEBI:46858"/>
        <dbReference type="ChEBI" id="CHEBI:61978"/>
        <dbReference type="ChEBI" id="CHEBI:456216"/>
    </reaction>
</comment>
<dbReference type="InterPro" id="IPR032807">
    <property type="entry name" value="GNVR"/>
</dbReference>
<keyword evidence="6 15" id="KW-0812">Transmembrane</keyword>
<dbReference type="InterPro" id="IPR025669">
    <property type="entry name" value="AAA_dom"/>
</dbReference>
<gene>
    <name evidence="17" type="ORF">ACFOMF_06495</name>
</gene>
<feature type="domain" description="AAA+ ATPase" evidence="16">
    <location>
        <begin position="539"/>
        <end position="691"/>
    </location>
</feature>
<evidence type="ECO:0000313" key="17">
    <source>
        <dbReference type="EMBL" id="MFC3607422.1"/>
    </source>
</evidence>
<dbReference type="Gene3D" id="3.40.50.300">
    <property type="entry name" value="P-loop containing nucleotide triphosphate hydrolases"/>
    <property type="match status" value="1"/>
</dbReference>
<dbReference type="EMBL" id="JBHRXZ010000016">
    <property type="protein sequence ID" value="MFC3607422.1"/>
    <property type="molecule type" value="Genomic_DNA"/>
</dbReference>
<reference evidence="18" key="1">
    <citation type="journal article" date="2019" name="Int. J. Syst. Evol. Microbiol.">
        <title>The Global Catalogue of Microorganisms (GCM) 10K type strain sequencing project: providing services to taxonomists for standard genome sequencing and annotation.</title>
        <authorList>
            <consortium name="The Broad Institute Genomics Platform"/>
            <consortium name="The Broad Institute Genome Sequencing Center for Infectious Disease"/>
            <person name="Wu L."/>
            <person name="Ma J."/>
        </authorList>
    </citation>
    <scope>NUCLEOTIDE SEQUENCE [LARGE SCALE GENOMIC DNA]</scope>
    <source>
        <strain evidence="18">KCTC 42447</strain>
    </source>
</reference>
<feature type="transmembrane region" description="Helical" evidence="15">
    <location>
        <begin position="31"/>
        <end position="50"/>
    </location>
</feature>
<dbReference type="Proteomes" id="UP001595630">
    <property type="component" value="Unassembled WGS sequence"/>
</dbReference>
<keyword evidence="18" id="KW-1185">Reference proteome</keyword>
<dbReference type="Pfam" id="PF02706">
    <property type="entry name" value="Wzz"/>
    <property type="match status" value="1"/>
</dbReference>
<evidence type="ECO:0000256" key="11">
    <source>
        <dbReference type="ARBA" id="ARBA00023136"/>
    </source>
</evidence>
<dbReference type="NCBIfam" id="TIGR01007">
    <property type="entry name" value="eps_fam"/>
    <property type="match status" value="1"/>
</dbReference>
<evidence type="ECO:0000256" key="1">
    <source>
        <dbReference type="ARBA" id="ARBA00004429"/>
    </source>
</evidence>
<keyword evidence="10 15" id="KW-1133">Transmembrane helix</keyword>
<name>A0ABV7T3C0_9GAMM</name>
<keyword evidence="8" id="KW-0418">Kinase</keyword>
<dbReference type="InterPro" id="IPR003856">
    <property type="entry name" value="LPS_length_determ_N"/>
</dbReference>
<evidence type="ECO:0000256" key="3">
    <source>
        <dbReference type="ARBA" id="ARBA00022475"/>
    </source>
</evidence>
<dbReference type="SMART" id="SM00382">
    <property type="entry name" value="AAA"/>
    <property type="match status" value="1"/>
</dbReference>
<dbReference type="InterPro" id="IPR005702">
    <property type="entry name" value="Wzc-like_C"/>
</dbReference>
<evidence type="ECO:0000256" key="8">
    <source>
        <dbReference type="ARBA" id="ARBA00022777"/>
    </source>
</evidence>
<keyword evidence="3" id="KW-1003">Cell membrane</keyword>
<keyword evidence="4" id="KW-0997">Cell inner membrane</keyword>
<dbReference type="RefSeq" id="WP_386362530.1">
    <property type="nucleotide sequence ID" value="NZ_JBHRXZ010000016.1"/>
</dbReference>
<sequence length="735" mass="80924">MTVMTRSSLEYNEDSRIDLAGILRAAFDHKVLITSITLLFMALGVAYALMATPIYRASAMIQIEPKKNGLNGVPETVARASSVSLATAEIELIKSRAVLGQTVENLKLHLVAEPRHFPLIGGWLARMHDPADEGDLAEPPLGLSRYAWGGERLEVFQLEVPDDFLGERLTLVAGQDGAFEVFDQHGDLILQGRPREAIERNGFKLQVADLKARPGTEFRLIRARPQTTALLYQKRLKIGEAGKDSGVVLLAIEDPDPHRANAILDEIGQLYVRQNIERTSAEATQRLDFLRSQVPVLRKELEKAEAALNAYQTSARSVDISIETKSVLDQIVTIESSISDLNLKRVEYDRLYTPENPIYKTLMKQIGELNAQREALMRQVDTLPMTQQELLRLKRDMEVTTQTYTLLLNKAQEQDIIRAGTIGNVRIIDHAYSIIEKPAKPIRSLVVLIAMLLGVLVSALVILLRQAFYRGIEAPDAIENLGLPVYAALPLSRRQERLNRKRSAAPGPRLLAFAEPDDLAVESLRSLRTSLRFAMIEARNKVVMITSPTPGVGKSFVSANLAAVVAQAGQKVLLIDGDMRRGYLHGLLQLPNEAGLSDALAAGLELADVVQHGLEPNLDFIGRGGLAPNPSELLMREHFTRLLQQADDRYDLIIIDTPPVLAVTDAVVIAQQSGTSLLAARFGRNSPSQMEAARNRLAQNGVVVRGAVLNAVKRKASNSAYDTGAYGYYSYPSKA</sequence>
<dbReference type="PANTHER" id="PTHR32309">
    <property type="entry name" value="TYROSINE-PROTEIN KINASE"/>
    <property type="match status" value="1"/>
</dbReference>
<dbReference type="Pfam" id="PF13807">
    <property type="entry name" value="GNVR"/>
    <property type="match status" value="1"/>
</dbReference>
<evidence type="ECO:0000256" key="7">
    <source>
        <dbReference type="ARBA" id="ARBA00022741"/>
    </source>
</evidence>
<dbReference type="GO" id="GO:0004715">
    <property type="term" value="F:non-membrane spanning protein tyrosine kinase activity"/>
    <property type="evidence" value="ECO:0007669"/>
    <property type="project" value="UniProtKB-EC"/>
</dbReference>
<feature type="transmembrane region" description="Helical" evidence="15">
    <location>
        <begin position="445"/>
        <end position="464"/>
    </location>
</feature>
<dbReference type="EC" id="2.7.10.2" evidence="17"/>
<keyword evidence="12" id="KW-0829">Tyrosine-protein kinase</keyword>
<evidence type="ECO:0000256" key="6">
    <source>
        <dbReference type="ARBA" id="ARBA00022692"/>
    </source>
</evidence>
<keyword evidence="5 17" id="KW-0808">Transferase</keyword>
<dbReference type="SUPFAM" id="SSF52540">
    <property type="entry name" value="P-loop containing nucleoside triphosphate hydrolases"/>
    <property type="match status" value="1"/>
</dbReference>